<dbReference type="Pfam" id="PF03328">
    <property type="entry name" value="HpcH_HpaI"/>
    <property type="match status" value="1"/>
</dbReference>
<feature type="domain" description="HpcH/HpaI aldolase/citrate lyase" evidence="7">
    <location>
        <begin position="4"/>
        <end position="218"/>
    </location>
</feature>
<name>B0T4Q5_CAUSK</name>
<organism evidence="8">
    <name type="scientific">Caulobacter sp. (strain K31)</name>
    <dbReference type="NCBI Taxonomy" id="366602"/>
    <lineage>
        <taxon>Bacteria</taxon>
        <taxon>Pseudomonadati</taxon>
        <taxon>Pseudomonadota</taxon>
        <taxon>Alphaproteobacteria</taxon>
        <taxon>Caulobacterales</taxon>
        <taxon>Caulobacteraceae</taxon>
        <taxon>Caulobacter</taxon>
    </lineage>
</organism>
<feature type="binding site" evidence="5">
    <location>
        <position position="118"/>
    </location>
    <ligand>
        <name>substrate</name>
    </ligand>
</feature>
<dbReference type="Gene3D" id="3.20.20.60">
    <property type="entry name" value="Phosphoenolpyruvate-binding domains"/>
    <property type="match status" value="1"/>
</dbReference>
<evidence type="ECO:0000256" key="2">
    <source>
        <dbReference type="ARBA" id="ARBA00005568"/>
    </source>
</evidence>
<dbReference type="GO" id="GO:0006107">
    <property type="term" value="P:oxaloacetate metabolic process"/>
    <property type="evidence" value="ECO:0007669"/>
    <property type="project" value="TreeGrafter"/>
</dbReference>
<reference evidence="8" key="1">
    <citation type="submission" date="2008-01" db="EMBL/GenBank/DDBJ databases">
        <title>Complete sequence of chromosome of Caulobacter sp. K31.</title>
        <authorList>
            <consortium name="US DOE Joint Genome Institute"/>
            <person name="Copeland A."/>
            <person name="Lucas S."/>
            <person name="Lapidus A."/>
            <person name="Barry K."/>
            <person name="Glavina del Rio T."/>
            <person name="Dalin E."/>
            <person name="Tice H."/>
            <person name="Pitluck S."/>
            <person name="Bruce D."/>
            <person name="Goodwin L."/>
            <person name="Thompson L.S."/>
            <person name="Brettin T."/>
            <person name="Detter J.C."/>
            <person name="Han C."/>
            <person name="Schmutz J."/>
            <person name="Larimer F."/>
            <person name="Land M."/>
            <person name="Hauser L."/>
            <person name="Kyrpides N."/>
            <person name="Kim E."/>
            <person name="Stephens C."/>
            <person name="Richardson P."/>
        </authorList>
    </citation>
    <scope>NUCLEOTIDE SEQUENCE [LARGE SCALE GENOMIC DNA]</scope>
    <source>
        <strain evidence="8">K31</strain>
    </source>
</reference>
<dbReference type="KEGG" id="cak:Caul_1878"/>
<dbReference type="AlphaFoldDB" id="B0T4Q5"/>
<dbReference type="PANTHER" id="PTHR32308">
    <property type="entry name" value="LYASE BETA SUBUNIT, PUTATIVE (AFU_ORTHOLOGUE AFUA_4G13030)-RELATED"/>
    <property type="match status" value="1"/>
</dbReference>
<dbReference type="PANTHER" id="PTHR32308:SF0">
    <property type="entry name" value="HPCH_HPAI ALDOLASE_CITRATE LYASE DOMAIN-CONTAINING PROTEIN"/>
    <property type="match status" value="1"/>
</dbReference>
<dbReference type="InterPro" id="IPR005000">
    <property type="entry name" value="Aldolase/citrate-lyase_domain"/>
</dbReference>
<proteinExistence type="inferred from homology"/>
<dbReference type="eggNOG" id="COG2301">
    <property type="taxonomic scope" value="Bacteria"/>
</dbReference>
<dbReference type="EMBL" id="CP000927">
    <property type="protein sequence ID" value="ABZ71007.1"/>
    <property type="molecule type" value="Genomic_DNA"/>
</dbReference>
<keyword evidence="3 6" id="KW-0479">Metal-binding</keyword>
<gene>
    <name evidence="8" type="ordered locus">Caul_1878</name>
</gene>
<sequence>MKLRSLLFVPGDRPDRFEKAAASGADAIILDLEDSVAPARKAFAREAAAEYLTRPAGQVARLVRINPVDSPWLRADLETAAASQGLVLPKAEGGETFARLDAGAADLALPPILPIATETPTAVFRMAEYARFADRLLGLTWGAEDLPAAIGAAGSRDAAGRLTAPYELVRGLALFAAHAARAPAVETVYPDIRDLEGLAAYAVRGAFDGFSGMMAIHPSQVDAINRAFTASAAALEQARAVVAAFATAPDVGAVQLNGRMLDAPHLKQALRLLGEAEDE</sequence>
<dbReference type="InterPro" id="IPR040442">
    <property type="entry name" value="Pyrv_kinase-like_dom_sf"/>
</dbReference>
<feature type="binding site" evidence="5">
    <location>
        <position position="64"/>
    </location>
    <ligand>
        <name>substrate</name>
    </ligand>
</feature>
<dbReference type="HOGENOM" id="CLU_044864_0_2_5"/>
<dbReference type="PIRSF" id="PIRSF015582">
    <property type="entry name" value="Cit_lyase_B"/>
    <property type="match status" value="1"/>
</dbReference>
<evidence type="ECO:0000256" key="1">
    <source>
        <dbReference type="ARBA" id="ARBA00001946"/>
    </source>
</evidence>
<evidence type="ECO:0000256" key="3">
    <source>
        <dbReference type="ARBA" id="ARBA00022723"/>
    </source>
</evidence>
<dbReference type="GO" id="GO:0003824">
    <property type="term" value="F:catalytic activity"/>
    <property type="evidence" value="ECO:0007669"/>
    <property type="project" value="InterPro"/>
</dbReference>
<evidence type="ECO:0000256" key="4">
    <source>
        <dbReference type="ARBA" id="ARBA00022842"/>
    </source>
</evidence>
<evidence type="ECO:0000256" key="6">
    <source>
        <dbReference type="PIRSR" id="PIRSR015582-2"/>
    </source>
</evidence>
<dbReference type="InterPro" id="IPR011206">
    <property type="entry name" value="Citrate_lyase_beta/mcl1/mcl2"/>
</dbReference>
<evidence type="ECO:0000313" key="8">
    <source>
        <dbReference type="EMBL" id="ABZ71007.1"/>
    </source>
</evidence>
<keyword evidence="4 6" id="KW-0460">Magnesium</keyword>
<dbReference type="SUPFAM" id="SSF51621">
    <property type="entry name" value="Phosphoenolpyruvate/pyruvate domain"/>
    <property type="match status" value="1"/>
</dbReference>
<dbReference type="InterPro" id="IPR015813">
    <property type="entry name" value="Pyrv/PenolPyrv_kinase-like_dom"/>
</dbReference>
<feature type="binding site" evidence="6">
    <location>
        <position position="118"/>
    </location>
    <ligand>
        <name>Mg(2+)</name>
        <dbReference type="ChEBI" id="CHEBI:18420"/>
    </ligand>
</feature>
<comment type="cofactor">
    <cofactor evidence="1">
        <name>Mg(2+)</name>
        <dbReference type="ChEBI" id="CHEBI:18420"/>
    </cofactor>
</comment>
<dbReference type="OrthoDB" id="9800547at2"/>
<protein>
    <submittedName>
        <fullName evidence="8">HpcH/HpaI aldolase</fullName>
    </submittedName>
</protein>
<feature type="binding site" evidence="6">
    <location>
        <position position="145"/>
    </location>
    <ligand>
        <name>Mg(2+)</name>
        <dbReference type="ChEBI" id="CHEBI:18420"/>
    </ligand>
</feature>
<dbReference type="STRING" id="366602.Caul_1878"/>
<comment type="similarity">
    <text evidence="2">Belongs to the HpcH/HpaI aldolase family.</text>
</comment>
<evidence type="ECO:0000256" key="5">
    <source>
        <dbReference type="PIRSR" id="PIRSR015582-1"/>
    </source>
</evidence>
<dbReference type="GO" id="GO:0000287">
    <property type="term" value="F:magnesium ion binding"/>
    <property type="evidence" value="ECO:0007669"/>
    <property type="project" value="TreeGrafter"/>
</dbReference>
<accession>B0T4Q5</accession>
<evidence type="ECO:0000259" key="7">
    <source>
        <dbReference type="Pfam" id="PF03328"/>
    </source>
</evidence>